<proteinExistence type="predicted"/>
<dbReference type="Proteomes" id="UP000196402">
    <property type="component" value="Unassembled WGS sequence"/>
</dbReference>
<evidence type="ECO:0000256" key="1">
    <source>
        <dbReference type="SAM" id="Phobius"/>
    </source>
</evidence>
<sequence length="276" mass="32483">MKYLKKFNYVSSFPKYQAEFEGKDESQSQKIMDKCRGDHHTEVCCKNEYIEHCKTAVHYINVLEKNFESNTEGGCKFIIFWAYSAVLKKNQPELDMSTFYQKLIEVNADIFKKETCINYIEDLDENKFQKLKILSDLYDNFENFKKGNSCSGGKCNCASQCVNIYMEEFKNCEKQNNTSFCEELEKFREKYNDFMQNETNCEVQKILPSTRKADIKVILFPVVTLMFTPMFSCLRTKKRKVKNSNLCKENNPLRQTYESQKINSNNEAYHISYNSG</sequence>
<dbReference type="VEuPathDB" id="PlasmoDB:PVP01_1272100"/>
<protein>
    <recommendedName>
        <fullName evidence="4">VIR protein</fullName>
    </recommendedName>
</protein>
<keyword evidence="1" id="KW-1133">Transmembrane helix</keyword>
<dbReference type="EMBL" id="FLYH01000022">
    <property type="protein sequence ID" value="SCA83432.1"/>
    <property type="molecule type" value="Genomic_DNA"/>
</dbReference>
<dbReference type="AlphaFoldDB" id="A0A1G4EG77"/>
<evidence type="ECO:0000313" key="3">
    <source>
        <dbReference type="Proteomes" id="UP000196402"/>
    </source>
</evidence>
<keyword evidence="1" id="KW-0812">Transmembrane</keyword>
<accession>A0A1G4EG77</accession>
<feature type="transmembrane region" description="Helical" evidence="1">
    <location>
        <begin position="217"/>
        <end position="234"/>
    </location>
</feature>
<dbReference type="VEuPathDB" id="PlasmoDB:PVW1_120087300"/>
<organism evidence="2 3">
    <name type="scientific">Plasmodium vivax</name>
    <name type="common">malaria parasite P. vivax</name>
    <dbReference type="NCBI Taxonomy" id="5855"/>
    <lineage>
        <taxon>Eukaryota</taxon>
        <taxon>Sar</taxon>
        <taxon>Alveolata</taxon>
        <taxon>Apicomplexa</taxon>
        <taxon>Aconoidasida</taxon>
        <taxon>Haemosporida</taxon>
        <taxon>Plasmodiidae</taxon>
        <taxon>Plasmodium</taxon>
        <taxon>Plasmodium (Plasmodium)</taxon>
    </lineage>
</organism>
<name>A0A1G4EG77_PLAVI</name>
<reference evidence="2 3" key="1">
    <citation type="submission" date="2016-07" db="EMBL/GenBank/DDBJ databases">
        <authorList>
            <consortium name="Pathogen Informatics"/>
        </authorList>
    </citation>
    <scope>NUCLEOTIDE SEQUENCE [LARGE SCALE GENOMIC DNA]</scope>
</reference>
<dbReference type="VEuPathDB" id="PlasmoDB:PVPAM_130007600"/>
<evidence type="ECO:0000313" key="2">
    <source>
        <dbReference type="EMBL" id="SCA83432.1"/>
    </source>
</evidence>
<gene>
    <name evidence="2" type="ORF">PVT01_000012500</name>
</gene>
<dbReference type="VEuPathDB" id="PlasmoDB:PVX_107750"/>
<evidence type="ECO:0008006" key="4">
    <source>
        <dbReference type="Google" id="ProtNLM"/>
    </source>
</evidence>
<keyword evidence="1" id="KW-0472">Membrane</keyword>